<keyword evidence="5" id="KW-0067">ATP-binding</keyword>
<evidence type="ECO:0000256" key="2">
    <source>
        <dbReference type="ARBA" id="ARBA00005752"/>
    </source>
</evidence>
<dbReference type="Gene3D" id="3.60.20.10">
    <property type="entry name" value="Glutamine Phosphoribosylpyrophosphate, subunit 1, domain 1"/>
    <property type="match status" value="1"/>
</dbReference>
<evidence type="ECO:0000256" key="4">
    <source>
        <dbReference type="ARBA" id="ARBA00022741"/>
    </source>
</evidence>
<feature type="domain" description="Glutamine amidotransferase type-2" evidence="9">
    <location>
        <begin position="2"/>
        <end position="224"/>
    </location>
</feature>
<dbReference type="InterPro" id="IPR029055">
    <property type="entry name" value="Ntn_hydrolases_N"/>
</dbReference>
<dbReference type="InterPro" id="IPR006426">
    <property type="entry name" value="Asn_synth_AEB"/>
</dbReference>
<keyword evidence="11" id="KW-1185">Reference proteome</keyword>
<comment type="pathway">
    <text evidence="1">Amino-acid biosynthesis; L-asparagine biosynthesis; L-asparagine from L-aspartate (L-Gln route): step 1/1.</text>
</comment>
<evidence type="ECO:0000256" key="1">
    <source>
        <dbReference type="ARBA" id="ARBA00005187"/>
    </source>
</evidence>
<evidence type="ECO:0000256" key="7">
    <source>
        <dbReference type="ARBA" id="ARBA00022962"/>
    </source>
</evidence>
<dbReference type="Pfam" id="PF00733">
    <property type="entry name" value="Asn_synthase"/>
    <property type="match status" value="1"/>
</dbReference>
<comment type="similarity">
    <text evidence="2">Belongs to the asparagine synthetase family.</text>
</comment>
<reference evidence="11" key="1">
    <citation type="journal article" date="2019" name="Int. J. Syst. Evol. Microbiol.">
        <title>The Global Catalogue of Microorganisms (GCM) 10K type strain sequencing project: providing services to taxonomists for standard genome sequencing and annotation.</title>
        <authorList>
            <consortium name="The Broad Institute Genomics Platform"/>
            <consortium name="The Broad Institute Genome Sequencing Center for Infectious Disease"/>
            <person name="Wu L."/>
            <person name="Ma J."/>
        </authorList>
    </citation>
    <scope>NUCLEOTIDE SEQUENCE [LARGE SCALE GENOMIC DNA]</scope>
    <source>
        <strain evidence="11">JCM 3367</strain>
    </source>
</reference>
<organism evidence="10 11">
    <name type="scientific">Pilimelia columellifera subsp. columellifera</name>
    <dbReference type="NCBI Taxonomy" id="706583"/>
    <lineage>
        <taxon>Bacteria</taxon>
        <taxon>Bacillati</taxon>
        <taxon>Actinomycetota</taxon>
        <taxon>Actinomycetes</taxon>
        <taxon>Micromonosporales</taxon>
        <taxon>Micromonosporaceae</taxon>
        <taxon>Pilimelia</taxon>
    </lineage>
</organism>
<accession>A0ABP6ATM2</accession>
<evidence type="ECO:0000259" key="9">
    <source>
        <dbReference type="PROSITE" id="PS51278"/>
    </source>
</evidence>
<evidence type="ECO:0000256" key="6">
    <source>
        <dbReference type="ARBA" id="ARBA00022888"/>
    </source>
</evidence>
<keyword evidence="6" id="KW-0061">Asparagine biosynthesis</keyword>
<dbReference type="CDD" id="cd01991">
    <property type="entry name" value="Asn_synthase_B_C"/>
    <property type="match status" value="1"/>
</dbReference>
<dbReference type="Gene3D" id="3.40.50.620">
    <property type="entry name" value="HUPs"/>
    <property type="match status" value="1"/>
</dbReference>
<dbReference type="RefSeq" id="WP_344171905.1">
    <property type="nucleotide sequence ID" value="NZ_BAAARY010000008.1"/>
</dbReference>
<dbReference type="Proteomes" id="UP001499978">
    <property type="component" value="Unassembled WGS sequence"/>
</dbReference>
<proteinExistence type="inferred from homology"/>
<protein>
    <recommendedName>
        <fullName evidence="3">asparagine synthase (glutamine-hydrolyzing)</fullName>
        <ecNumber evidence="3">6.3.5.4</ecNumber>
    </recommendedName>
</protein>
<evidence type="ECO:0000313" key="10">
    <source>
        <dbReference type="EMBL" id="GAA2523290.1"/>
    </source>
</evidence>
<keyword evidence="7" id="KW-0315">Glutamine amidotransferase</keyword>
<evidence type="ECO:0000313" key="11">
    <source>
        <dbReference type="Proteomes" id="UP001499978"/>
    </source>
</evidence>
<dbReference type="SUPFAM" id="SSF52402">
    <property type="entry name" value="Adenine nucleotide alpha hydrolases-like"/>
    <property type="match status" value="1"/>
</dbReference>
<dbReference type="EMBL" id="BAAARY010000008">
    <property type="protein sequence ID" value="GAA2523290.1"/>
    <property type="molecule type" value="Genomic_DNA"/>
</dbReference>
<evidence type="ECO:0000256" key="8">
    <source>
        <dbReference type="ARBA" id="ARBA00048741"/>
    </source>
</evidence>
<dbReference type="SUPFAM" id="SSF56235">
    <property type="entry name" value="N-terminal nucleophile aminohydrolases (Ntn hydrolases)"/>
    <property type="match status" value="1"/>
</dbReference>
<sequence length="652" mass="72408">MCGLLAFFSARGEADRHVGAITDAVECLHHRGPDDTGVDIVRGADGTADGVFGHKRLSIIDVASSHEPLPYAEGRYLLTFNGEIYNYKELREQLAAEFGAPFATAGDAEAIVAGYHYWGEEVVNRLRGMFAFVIWDREQRRAFGARDHFGIKPLHWLETADGVYLASEKKALLPFSDAAVAGDAGIDAANLSHYLTLQYVPEPGTLHRGIQRIGSGECFTWSPAEHMRIRRWYRPVFHPAPVDDEQKLFAEIRETLRESVRMHMRADVPVGAFLSSGIDSTAVVALARDFHPGILTFTVGYDVPGYSEIDVAQDSANHLGVTLIPTKIGPQEMMDALPKIVWHLDDPVADPALVPLYFVAKKAAEHVTVVLSGEGADEFFGGYTIYREPLSLSAVNALPDGVQKGLRAVSRVIPEGVKGKSFLERGTTRLEERYYGNARMFTEDDKRVLLRHYDQNVRYTDVTAPIYAECAELDPVTRMQYVDLYTWLRGDILVKADRMSMAHSLEVRVPFLDKEVFAVAAKIPVDLRLPPRSDATKWALRQALRQVVPPAIVNRRKLGFPTPTRVWLAGDMYGWARDIFAGSGAGDLIDLSVAQRLLDEHRRGVADNSRKVWTLLVFCVWHAVFVERSLDPGVSRNQSALITKPAVGSTVS</sequence>
<dbReference type="PIRSF" id="PIRSF001589">
    <property type="entry name" value="Asn_synthetase_glu-h"/>
    <property type="match status" value="1"/>
</dbReference>
<gene>
    <name evidence="10" type="primary">asnB</name>
    <name evidence="10" type="ORF">GCM10010201_22000</name>
</gene>
<dbReference type="PANTHER" id="PTHR43284">
    <property type="entry name" value="ASPARAGINE SYNTHETASE (GLUTAMINE-HYDROLYZING)"/>
    <property type="match status" value="1"/>
</dbReference>
<evidence type="ECO:0000256" key="3">
    <source>
        <dbReference type="ARBA" id="ARBA00012737"/>
    </source>
</evidence>
<name>A0ABP6ATM2_9ACTN</name>
<comment type="catalytic activity">
    <reaction evidence="8">
        <text>L-aspartate + L-glutamine + ATP + H2O = L-asparagine + L-glutamate + AMP + diphosphate + H(+)</text>
        <dbReference type="Rhea" id="RHEA:12228"/>
        <dbReference type="ChEBI" id="CHEBI:15377"/>
        <dbReference type="ChEBI" id="CHEBI:15378"/>
        <dbReference type="ChEBI" id="CHEBI:29985"/>
        <dbReference type="ChEBI" id="CHEBI:29991"/>
        <dbReference type="ChEBI" id="CHEBI:30616"/>
        <dbReference type="ChEBI" id="CHEBI:33019"/>
        <dbReference type="ChEBI" id="CHEBI:58048"/>
        <dbReference type="ChEBI" id="CHEBI:58359"/>
        <dbReference type="ChEBI" id="CHEBI:456215"/>
        <dbReference type="EC" id="6.3.5.4"/>
    </reaction>
</comment>
<dbReference type="InterPro" id="IPR051786">
    <property type="entry name" value="ASN_synthetase/amidase"/>
</dbReference>
<keyword evidence="4" id="KW-0547">Nucleotide-binding</keyword>
<dbReference type="InterPro" id="IPR014729">
    <property type="entry name" value="Rossmann-like_a/b/a_fold"/>
</dbReference>
<dbReference type="PANTHER" id="PTHR43284:SF1">
    <property type="entry name" value="ASPARAGINE SYNTHETASE"/>
    <property type="match status" value="1"/>
</dbReference>
<dbReference type="NCBIfam" id="TIGR01536">
    <property type="entry name" value="asn_synth_AEB"/>
    <property type="match status" value="1"/>
</dbReference>
<keyword evidence="6" id="KW-0028">Amino-acid biosynthesis</keyword>
<dbReference type="EC" id="6.3.5.4" evidence="3"/>
<dbReference type="InterPro" id="IPR001962">
    <property type="entry name" value="Asn_synthase"/>
</dbReference>
<evidence type="ECO:0000256" key="5">
    <source>
        <dbReference type="ARBA" id="ARBA00022840"/>
    </source>
</evidence>
<dbReference type="PROSITE" id="PS51278">
    <property type="entry name" value="GATASE_TYPE_2"/>
    <property type="match status" value="1"/>
</dbReference>
<dbReference type="InterPro" id="IPR033738">
    <property type="entry name" value="AsnB_N"/>
</dbReference>
<comment type="caution">
    <text evidence="10">The sequence shown here is derived from an EMBL/GenBank/DDBJ whole genome shotgun (WGS) entry which is preliminary data.</text>
</comment>
<dbReference type="InterPro" id="IPR017932">
    <property type="entry name" value="GATase_2_dom"/>
</dbReference>
<dbReference type="CDD" id="cd00712">
    <property type="entry name" value="AsnB"/>
    <property type="match status" value="1"/>
</dbReference>
<dbReference type="Pfam" id="PF13537">
    <property type="entry name" value="GATase_7"/>
    <property type="match status" value="1"/>
</dbReference>